<dbReference type="EMBL" id="CQAW01000001">
    <property type="protein sequence ID" value="CNH07247.1"/>
    <property type="molecule type" value="Genomic_DNA"/>
</dbReference>
<dbReference type="AlphaFoldDB" id="A0A0T9NGQ1"/>
<protein>
    <submittedName>
        <fullName evidence="3">Putative mannose-resistant/Proteus-like fimbrial protein</fullName>
    </submittedName>
</protein>
<feature type="domain" description="Fimbrial-type adhesion" evidence="2">
    <location>
        <begin position="29"/>
        <end position="169"/>
    </location>
</feature>
<dbReference type="PANTHER" id="PTHR33420">
    <property type="entry name" value="FIMBRIAL SUBUNIT ELFA-RELATED"/>
    <property type="match status" value="1"/>
</dbReference>
<organism evidence="3 4">
    <name type="scientific">Yersinia thracica</name>
    <dbReference type="NCBI Taxonomy" id="2890319"/>
    <lineage>
        <taxon>Bacteria</taxon>
        <taxon>Pseudomonadati</taxon>
        <taxon>Pseudomonadota</taxon>
        <taxon>Gammaproteobacteria</taxon>
        <taxon>Enterobacterales</taxon>
        <taxon>Yersiniaceae</taxon>
        <taxon>Yersinia</taxon>
    </lineage>
</organism>
<dbReference type="Proteomes" id="UP000041882">
    <property type="component" value="Unassembled WGS sequence"/>
</dbReference>
<proteinExistence type="predicted"/>
<dbReference type="Gene3D" id="2.60.40.1090">
    <property type="entry name" value="Fimbrial-type adhesion domain"/>
    <property type="match status" value="1"/>
</dbReference>
<gene>
    <name evidence="3" type="primary">smfA_1</name>
    <name evidence="3" type="ORF">ERS008472_00482</name>
</gene>
<evidence type="ECO:0000313" key="3">
    <source>
        <dbReference type="EMBL" id="CNH07247.1"/>
    </source>
</evidence>
<reference evidence="4" key="1">
    <citation type="submission" date="2015-03" db="EMBL/GenBank/DDBJ databases">
        <authorList>
            <consortium name="Pathogen Informatics"/>
            <person name="Murphy D."/>
        </authorList>
    </citation>
    <scope>NUCLEOTIDE SEQUENCE [LARGE SCALE GENOMIC DNA]</scope>
    <source>
        <strain evidence="4">IP6945</strain>
    </source>
</reference>
<dbReference type="InterPro" id="IPR000259">
    <property type="entry name" value="Adhesion_dom_fimbrial"/>
</dbReference>
<dbReference type="Pfam" id="PF00419">
    <property type="entry name" value="Fimbrial"/>
    <property type="match status" value="1"/>
</dbReference>
<dbReference type="InterPro" id="IPR008966">
    <property type="entry name" value="Adhesion_dom_sf"/>
</dbReference>
<accession>A0A0T9NGQ1</accession>
<evidence type="ECO:0000256" key="1">
    <source>
        <dbReference type="SAM" id="SignalP"/>
    </source>
</evidence>
<feature type="chain" id="PRO_5006693847" evidence="1">
    <location>
        <begin position="22"/>
        <end position="169"/>
    </location>
</feature>
<keyword evidence="4" id="KW-1185">Reference proteome</keyword>
<feature type="signal peptide" evidence="1">
    <location>
        <begin position="1"/>
        <end position="21"/>
    </location>
</feature>
<evidence type="ECO:0000313" key="4">
    <source>
        <dbReference type="Proteomes" id="UP000041882"/>
    </source>
</evidence>
<sequence length="169" mass="17393">MKVSKLAIIAVLGVISYGATAATGNNGKITFNGEVVDSPCNLAPGQDGMDVKVPFGQLSLSQLNANVVTAKKFQIHLENCNLTGKTADITFASTDLLSGKNLLTTHGAATGLGIAISGIIFGTAKPIIGMNPTGDNILTYTAEAKKADTATNVTVGNFEATTNFVIAYK</sequence>
<dbReference type="GO" id="GO:0009289">
    <property type="term" value="C:pilus"/>
    <property type="evidence" value="ECO:0007669"/>
    <property type="project" value="InterPro"/>
</dbReference>
<evidence type="ECO:0000259" key="2">
    <source>
        <dbReference type="Pfam" id="PF00419"/>
    </source>
</evidence>
<dbReference type="InterPro" id="IPR050263">
    <property type="entry name" value="Bact_Fimbrial_Adh_Pro"/>
</dbReference>
<dbReference type="PANTHER" id="PTHR33420:SF26">
    <property type="entry name" value="FIMBRIAL SUBUNIT"/>
    <property type="match status" value="1"/>
</dbReference>
<dbReference type="RefSeq" id="WP_050112442.1">
    <property type="nucleotide sequence ID" value="NZ_CABHXQ010000081.1"/>
</dbReference>
<dbReference type="GO" id="GO:0043709">
    <property type="term" value="P:cell adhesion involved in single-species biofilm formation"/>
    <property type="evidence" value="ECO:0007669"/>
    <property type="project" value="TreeGrafter"/>
</dbReference>
<name>A0A0T9NGQ1_9GAMM</name>
<keyword evidence="1" id="KW-0732">Signal</keyword>
<dbReference type="SUPFAM" id="SSF49401">
    <property type="entry name" value="Bacterial adhesins"/>
    <property type="match status" value="1"/>
</dbReference>
<dbReference type="InterPro" id="IPR036937">
    <property type="entry name" value="Adhesion_dom_fimbrial_sf"/>
</dbReference>